<keyword evidence="7" id="KW-0175">Coiled coil</keyword>
<keyword evidence="1" id="KW-0723">Serine/threonine-protein kinase</keyword>
<dbReference type="SMART" id="SM00220">
    <property type="entry name" value="S_TKc"/>
    <property type="match status" value="1"/>
</dbReference>
<dbReference type="PROSITE" id="PS00107">
    <property type="entry name" value="PROTEIN_KINASE_ATP"/>
    <property type="match status" value="1"/>
</dbReference>
<dbReference type="PROSITE" id="PS00108">
    <property type="entry name" value="PROTEIN_KINASE_ST"/>
    <property type="match status" value="1"/>
</dbReference>
<evidence type="ECO:0000256" key="8">
    <source>
        <dbReference type="SAM" id="MobiDB-lite"/>
    </source>
</evidence>
<evidence type="ECO:0000256" key="1">
    <source>
        <dbReference type="ARBA" id="ARBA00022527"/>
    </source>
</evidence>
<dbReference type="GO" id="GO:0004674">
    <property type="term" value="F:protein serine/threonine kinase activity"/>
    <property type="evidence" value="ECO:0007669"/>
    <property type="project" value="UniProtKB-KW"/>
</dbReference>
<keyword evidence="3 6" id="KW-0547">Nucleotide-binding</keyword>
<evidence type="ECO:0000256" key="3">
    <source>
        <dbReference type="ARBA" id="ARBA00022741"/>
    </source>
</evidence>
<accession>A0A8S1R0G4</accession>
<sequence length="619" mass="73534">MSEEIQQSNSGQQLITNYFNLNAENSIDRQKQMKKRKNENEISKKKINTKSKSDEESSNDNLPQAQTNLPNCQKIQKYFQNTKDFSNEAGNSGKTQIQKNLEESKQKMNSNDITNYMKSKEVKIIQQTSLKPLDEEASKLQQKLQEKDQIEKQLRQEKQQLESERQELILQHNAFKKRTQDVFAEALKQVEELKREKMREYLERERYRLGEFVSSRNNVRFVEEWQDGYEIKQVKETLQKLENERNSLEKQKNEIKDKFSSKNQKEKQNKLFELDFVNGDLDANQRKLRIQFQLSILKKEEEEVRLKLIKLEEEKQQLAYKTRRFMEEQNCRYYRADPRWPLIAQRYQTLGLLGKGGFSEVYKAFDLQEYRLCACKIHYLNPQWNENAKNNYIKHALRENDIHKRLKHVNIVSLYDTQEIDQDSFCTVLEYCDGTDLNQHLKKYKILQEKEAKLILRQVLAALHHMSCSPTKIIHYDLKPQNILFHKGEVKLTDFGLCKVLDQDTTRQELTSQGLGTYWYLPPECFMEQPNIQISTKVDVWSIGVILFEMVFGRKPFGEGMSQERIAQERVILNSFQVKFPQKPTVSQECKDFILKCLTYNMEARWNITEAFFSNYIQS</sequence>
<feature type="coiled-coil region" evidence="7">
    <location>
        <begin position="231"/>
        <end position="268"/>
    </location>
</feature>
<feature type="region of interest" description="Disordered" evidence="8">
    <location>
        <begin position="26"/>
        <end position="70"/>
    </location>
</feature>
<keyword evidence="4" id="KW-0418">Kinase</keyword>
<organism evidence="10 11">
    <name type="scientific">Paramecium sonneborni</name>
    <dbReference type="NCBI Taxonomy" id="65129"/>
    <lineage>
        <taxon>Eukaryota</taxon>
        <taxon>Sar</taxon>
        <taxon>Alveolata</taxon>
        <taxon>Ciliophora</taxon>
        <taxon>Intramacronucleata</taxon>
        <taxon>Oligohymenophorea</taxon>
        <taxon>Peniculida</taxon>
        <taxon>Parameciidae</taxon>
        <taxon>Paramecium</taxon>
    </lineage>
</organism>
<feature type="binding site" evidence="6">
    <location>
        <position position="376"/>
    </location>
    <ligand>
        <name>ATP</name>
        <dbReference type="ChEBI" id="CHEBI:30616"/>
    </ligand>
</feature>
<dbReference type="FunFam" id="1.10.510.10:FF:000698">
    <property type="entry name" value="Serine/threonine-protein kinase tousled-like 1"/>
    <property type="match status" value="1"/>
</dbReference>
<evidence type="ECO:0000256" key="7">
    <source>
        <dbReference type="SAM" id="Coils"/>
    </source>
</evidence>
<keyword evidence="5 6" id="KW-0067">ATP-binding</keyword>
<evidence type="ECO:0000256" key="6">
    <source>
        <dbReference type="PROSITE-ProRule" id="PRU10141"/>
    </source>
</evidence>
<dbReference type="PROSITE" id="PS50011">
    <property type="entry name" value="PROTEIN_KINASE_DOM"/>
    <property type="match status" value="1"/>
</dbReference>
<protein>
    <recommendedName>
        <fullName evidence="9">Protein kinase domain-containing protein</fullName>
    </recommendedName>
</protein>
<dbReference type="InterPro" id="IPR000719">
    <property type="entry name" value="Prot_kinase_dom"/>
</dbReference>
<dbReference type="InterPro" id="IPR008271">
    <property type="entry name" value="Ser/Thr_kinase_AS"/>
</dbReference>
<dbReference type="AlphaFoldDB" id="A0A8S1R0G4"/>
<gene>
    <name evidence="10" type="ORF">PSON_ATCC_30995.1.T1280115</name>
</gene>
<dbReference type="Pfam" id="PF00069">
    <property type="entry name" value="Pkinase"/>
    <property type="match status" value="1"/>
</dbReference>
<keyword evidence="11" id="KW-1185">Reference proteome</keyword>
<feature type="domain" description="Protein kinase" evidence="9">
    <location>
        <begin position="347"/>
        <end position="617"/>
    </location>
</feature>
<keyword evidence="2" id="KW-0808">Transferase</keyword>
<evidence type="ECO:0000313" key="11">
    <source>
        <dbReference type="Proteomes" id="UP000692954"/>
    </source>
</evidence>
<evidence type="ECO:0000256" key="2">
    <source>
        <dbReference type="ARBA" id="ARBA00022679"/>
    </source>
</evidence>
<dbReference type="GO" id="GO:0007059">
    <property type="term" value="P:chromosome segregation"/>
    <property type="evidence" value="ECO:0007669"/>
    <property type="project" value="TreeGrafter"/>
</dbReference>
<dbReference type="PANTHER" id="PTHR22974">
    <property type="entry name" value="MIXED LINEAGE PROTEIN KINASE"/>
    <property type="match status" value="1"/>
</dbReference>
<dbReference type="PANTHER" id="PTHR22974:SF23">
    <property type="entry name" value="TOUSLED-LIKE KINASE, ISOFORM G"/>
    <property type="match status" value="1"/>
</dbReference>
<dbReference type="Proteomes" id="UP000692954">
    <property type="component" value="Unassembled WGS sequence"/>
</dbReference>
<evidence type="ECO:0000256" key="4">
    <source>
        <dbReference type="ARBA" id="ARBA00022777"/>
    </source>
</evidence>
<feature type="compositionally biased region" description="Polar residues" evidence="8">
    <location>
        <begin position="59"/>
        <end position="70"/>
    </location>
</feature>
<dbReference type="OrthoDB" id="346907at2759"/>
<evidence type="ECO:0000313" key="10">
    <source>
        <dbReference type="EMBL" id="CAD8120863.1"/>
    </source>
</evidence>
<feature type="coiled-coil region" evidence="7">
    <location>
        <begin position="133"/>
        <end position="203"/>
    </location>
</feature>
<proteinExistence type="predicted"/>
<comment type="caution">
    <text evidence="10">The sequence shown here is derived from an EMBL/GenBank/DDBJ whole genome shotgun (WGS) entry which is preliminary data.</text>
</comment>
<evidence type="ECO:0000256" key="5">
    <source>
        <dbReference type="ARBA" id="ARBA00022840"/>
    </source>
</evidence>
<name>A0A8S1R0G4_9CILI</name>
<dbReference type="EMBL" id="CAJJDN010000128">
    <property type="protein sequence ID" value="CAD8120863.1"/>
    <property type="molecule type" value="Genomic_DNA"/>
</dbReference>
<dbReference type="InterPro" id="IPR017441">
    <property type="entry name" value="Protein_kinase_ATP_BS"/>
</dbReference>
<dbReference type="GO" id="GO:0005524">
    <property type="term" value="F:ATP binding"/>
    <property type="evidence" value="ECO:0007669"/>
    <property type="project" value="UniProtKB-UniRule"/>
</dbReference>
<dbReference type="GO" id="GO:0005634">
    <property type="term" value="C:nucleus"/>
    <property type="evidence" value="ECO:0007669"/>
    <property type="project" value="TreeGrafter"/>
</dbReference>
<evidence type="ECO:0000259" key="9">
    <source>
        <dbReference type="PROSITE" id="PS50011"/>
    </source>
</evidence>
<feature type="coiled-coil region" evidence="7">
    <location>
        <begin position="294"/>
        <end position="321"/>
    </location>
</feature>
<dbReference type="GO" id="GO:0035556">
    <property type="term" value="P:intracellular signal transduction"/>
    <property type="evidence" value="ECO:0007669"/>
    <property type="project" value="TreeGrafter"/>
</dbReference>
<reference evidence="10" key="1">
    <citation type="submission" date="2021-01" db="EMBL/GenBank/DDBJ databases">
        <authorList>
            <consortium name="Genoscope - CEA"/>
            <person name="William W."/>
        </authorList>
    </citation>
    <scope>NUCLEOTIDE SEQUENCE</scope>
</reference>